<dbReference type="HOGENOM" id="CLU_003601_3_3_0"/>
<dbReference type="Gene3D" id="3.10.410.10">
    <property type="entry name" value="Formyltetrahydrofolate synthetase, domain 3"/>
    <property type="match status" value="1"/>
</dbReference>
<dbReference type="GO" id="GO:0004329">
    <property type="term" value="F:formate-tetrahydrofolate ligase activity"/>
    <property type="evidence" value="ECO:0007669"/>
    <property type="project" value="UniProtKB-UniRule"/>
</dbReference>
<accession>E8X6A0</accession>
<dbReference type="RefSeq" id="WP_013572896.1">
    <property type="nucleotide sequence ID" value="NC_015057.1"/>
</dbReference>
<dbReference type="InterPro" id="IPR027417">
    <property type="entry name" value="P-loop_NTPase"/>
</dbReference>
<dbReference type="GO" id="GO:0005524">
    <property type="term" value="F:ATP binding"/>
    <property type="evidence" value="ECO:0007669"/>
    <property type="project" value="UniProtKB-UniRule"/>
</dbReference>
<dbReference type="PROSITE" id="PS00721">
    <property type="entry name" value="FTHFS_1"/>
    <property type="match status" value="1"/>
</dbReference>
<reference evidence="8" key="1">
    <citation type="submission" date="2011-01" db="EMBL/GenBank/DDBJ databases">
        <title>Complete sequence of plasmid1 of Acidobacterium sp. MP5ACTX9.</title>
        <authorList>
            <consortium name="US DOE Joint Genome Institute"/>
            <person name="Lucas S."/>
            <person name="Copeland A."/>
            <person name="Lapidus A."/>
            <person name="Cheng J.-F."/>
            <person name="Goodwin L."/>
            <person name="Pitluck S."/>
            <person name="Teshima H."/>
            <person name="Detter J.C."/>
            <person name="Han C."/>
            <person name="Tapia R."/>
            <person name="Land M."/>
            <person name="Hauser L."/>
            <person name="Kyrpides N."/>
            <person name="Ivanova N."/>
            <person name="Ovchinnikova G."/>
            <person name="Pagani I."/>
            <person name="Rawat S.R."/>
            <person name="Mannisto M."/>
            <person name="Haggblom M.M."/>
            <person name="Woyke T."/>
        </authorList>
    </citation>
    <scope>NUCLEOTIDE SEQUENCE [LARGE SCALE GENOMIC DNA]</scope>
    <source>
        <strain evidence="8">MP5ACTX9</strain>
        <plasmid evidence="8">Plasmid pACIX901</plasmid>
    </source>
</reference>
<comment type="similarity">
    <text evidence="6">Belongs to the formate--tetrahydrofolate ligase family.</text>
</comment>
<evidence type="ECO:0000313" key="7">
    <source>
        <dbReference type="EMBL" id="ADW70984.1"/>
    </source>
</evidence>
<geneLocation type="plasmid" evidence="7 8">
    <name>pACIX901</name>
</geneLocation>
<keyword evidence="7" id="KW-0614">Plasmid</keyword>
<keyword evidence="8" id="KW-1185">Reference proteome</keyword>
<comment type="catalytic activity">
    <reaction evidence="6">
        <text>(6S)-5,6,7,8-tetrahydrofolate + formate + ATP = (6R)-10-formyltetrahydrofolate + ADP + phosphate</text>
        <dbReference type="Rhea" id="RHEA:20221"/>
        <dbReference type="ChEBI" id="CHEBI:15740"/>
        <dbReference type="ChEBI" id="CHEBI:30616"/>
        <dbReference type="ChEBI" id="CHEBI:43474"/>
        <dbReference type="ChEBI" id="CHEBI:57453"/>
        <dbReference type="ChEBI" id="CHEBI:195366"/>
        <dbReference type="ChEBI" id="CHEBI:456216"/>
        <dbReference type="EC" id="6.3.4.3"/>
    </reaction>
</comment>
<dbReference type="AlphaFoldDB" id="E8X6A0"/>
<evidence type="ECO:0000256" key="4">
    <source>
        <dbReference type="ARBA" id="ARBA00022741"/>
    </source>
</evidence>
<dbReference type="SUPFAM" id="SSF52540">
    <property type="entry name" value="P-loop containing nucleoside triphosphate hydrolases"/>
    <property type="match status" value="1"/>
</dbReference>
<dbReference type="InterPro" id="IPR020628">
    <property type="entry name" value="Formate_THF_ligase_CS"/>
</dbReference>
<dbReference type="NCBIfam" id="NF010030">
    <property type="entry name" value="PRK13505.1"/>
    <property type="match status" value="1"/>
</dbReference>
<evidence type="ECO:0000256" key="5">
    <source>
        <dbReference type="ARBA" id="ARBA00022840"/>
    </source>
</evidence>
<dbReference type="UniPathway" id="UPA00193"/>
<protein>
    <recommendedName>
        <fullName evidence="6">Formate--tetrahydrofolate ligase</fullName>
        <ecNumber evidence="6">6.3.4.3</ecNumber>
    </recommendedName>
    <alternativeName>
        <fullName evidence="6">Formyltetrahydrofolate synthetase</fullName>
        <shortName evidence="6">FHS</shortName>
        <shortName evidence="6">FTHFS</shortName>
    </alternativeName>
</protein>
<dbReference type="HAMAP" id="MF_01543">
    <property type="entry name" value="FTHFS"/>
    <property type="match status" value="1"/>
</dbReference>
<keyword evidence="4 6" id="KW-0547">Nucleotide-binding</keyword>
<dbReference type="Pfam" id="PF01268">
    <property type="entry name" value="FTHFS"/>
    <property type="match status" value="1"/>
</dbReference>
<dbReference type="EC" id="6.3.4.3" evidence="6"/>
<evidence type="ECO:0000256" key="1">
    <source>
        <dbReference type="ARBA" id="ARBA00004777"/>
    </source>
</evidence>
<keyword evidence="5 6" id="KW-0067">ATP-binding</keyword>
<keyword evidence="2 6" id="KW-0554">One-carbon metabolism</keyword>
<comment type="pathway">
    <text evidence="1 6">One-carbon metabolism; tetrahydrofolate interconversion.</text>
</comment>
<dbReference type="Proteomes" id="UP000000343">
    <property type="component" value="Plasmid pACIX901"/>
</dbReference>
<evidence type="ECO:0000256" key="6">
    <source>
        <dbReference type="HAMAP-Rule" id="MF_01543"/>
    </source>
</evidence>
<proteinExistence type="inferred from homology"/>
<sequence>MTISKNSQNALSENQPAALLPIQTIVKKLALPEQYVEQLGPYGAKVKLGLLEDVALPRRGKMILVTATTPTTSGEGKTVTAIGLTQGLERIGKSVVITSREPSLGPVFGMKGGAAGGGRARVEPADKINLHFHGDFHAITSAHNLLAALIDTHLFHGNDLDLDPASITWPRSMDMNDRALRRIVVQAGGKRDGHDRATGFLITAASEIMAILALATGRENLRARLARIVIGSTRAGEPVRAEQLDATGPMMALLTDALLPNLVQTSEGTPALVHCGPFANIAHGTSSVLSQYMGLQLADYVINECGFASDLGFEKYMDIVMPASGIKPAAAVLVTTLKSVTTQGEGNLERGFANLGKHIQILRGFGLPTVVAINQFPNDAPEELAKIEQFCREQGANFALSQAFSKGGEGAVALAEEVVRTIEANPEPKPISMYGPEDSAEEKIGKVARGVYGAKDVEFSDEARAKLAKFAEWGFGALPVCIAKTQYSLSDDPKLPGAPTGWTLHINDVSLSAGAGFLVAISGSMMLMPGLPKESRAALIDVDADGNVTGMS</sequence>
<dbReference type="EMBL" id="CP002481">
    <property type="protein sequence ID" value="ADW70984.1"/>
    <property type="molecule type" value="Genomic_DNA"/>
</dbReference>
<organism evidence="8">
    <name type="scientific">Granulicella tundricola (strain ATCC BAA-1859 / DSM 23138 / MP5ACTX9)</name>
    <dbReference type="NCBI Taxonomy" id="1198114"/>
    <lineage>
        <taxon>Bacteria</taxon>
        <taxon>Pseudomonadati</taxon>
        <taxon>Acidobacteriota</taxon>
        <taxon>Terriglobia</taxon>
        <taxon>Terriglobales</taxon>
        <taxon>Acidobacteriaceae</taxon>
        <taxon>Granulicella</taxon>
    </lineage>
</organism>
<dbReference type="Gene3D" id="3.40.50.300">
    <property type="entry name" value="P-loop containing nucleotide triphosphate hydrolases"/>
    <property type="match status" value="1"/>
</dbReference>
<feature type="binding site" evidence="6">
    <location>
        <begin position="71"/>
        <end position="78"/>
    </location>
    <ligand>
        <name>ATP</name>
        <dbReference type="ChEBI" id="CHEBI:30616"/>
    </ligand>
</feature>
<evidence type="ECO:0000313" key="8">
    <source>
        <dbReference type="Proteomes" id="UP000000343"/>
    </source>
</evidence>
<evidence type="ECO:0000256" key="2">
    <source>
        <dbReference type="ARBA" id="ARBA00022563"/>
    </source>
</evidence>
<gene>
    <name evidence="6" type="primary">fhs</name>
    <name evidence="7" type="ordered locus">AciX9_4206</name>
</gene>
<dbReference type="Gene3D" id="3.30.1510.10">
    <property type="entry name" value="Domain 2, N(10)-formyltetrahydrofolate synthetase"/>
    <property type="match status" value="1"/>
</dbReference>
<dbReference type="GO" id="GO:0035999">
    <property type="term" value="P:tetrahydrofolate interconversion"/>
    <property type="evidence" value="ECO:0007669"/>
    <property type="project" value="UniProtKB-UniRule"/>
</dbReference>
<dbReference type="InterPro" id="IPR000559">
    <property type="entry name" value="Formate_THF_ligase"/>
</dbReference>
<dbReference type="FunFam" id="3.10.410.10:FF:000001">
    <property type="entry name" value="Putative formate--tetrahydrofolate ligase"/>
    <property type="match status" value="1"/>
</dbReference>
<keyword evidence="3 6" id="KW-0436">Ligase</keyword>
<name>E8X6A0_GRATM</name>
<dbReference type="KEGG" id="acm:AciX9_4206"/>
<evidence type="ECO:0000256" key="3">
    <source>
        <dbReference type="ARBA" id="ARBA00022598"/>
    </source>
</evidence>